<keyword evidence="1" id="KW-0472">Membrane</keyword>
<name>A0ABR3BQH0_9TREE</name>
<sequence length="131" mass="15292">MSLGSSERLISGPSLGFGLPASINKREAGRYGLELLLLIIHSLSYILYLAQLWATMVSLPILQFLDLNYLRVYPFWSYYIVTAYLLFQRSIEGVVYHSYIHRTRSDPNQRHLRQFYTKPDLHIHFPSQSQI</sequence>
<proteinExistence type="predicted"/>
<organism evidence="2 3">
    <name type="scientific">Cryptococcus tetragattii IND107</name>
    <dbReference type="NCBI Taxonomy" id="1296105"/>
    <lineage>
        <taxon>Eukaryota</taxon>
        <taxon>Fungi</taxon>
        <taxon>Dikarya</taxon>
        <taxon>Basidiomycota</taxon>
        <taxon>Agaricomycotina</taxon>
        <taxon>Tremellomycetes</taxon>
        <taxon>Tremellales</taxon>
        <taxon>Cryptococcaceae</taxon>
        <taxon>Cryptococcus</taxon>
        <taxon>Cryptococcus gattii species complex</taxon>
    </lineage>
</organism>
<keyword evidence="1" id="KW-1133">Transmembrane helix</keyword>
<evidence type="ECO:0000256" key="1">
    <source>
        <dbReference type="SAM" id="Phobius"/>
    </source>
</evidence>
<dbReference type="GeneID" id="91991772"/>
<gene>
    <name evidence="2" type="ORF">I308_104916</name>
</gene>
<comment type="caution">
    <text evidence="2">The sequence shown here is derived from an EMBL/GenBank/DDBJ whole genome shotgun (WGS) entry which is preliminary data.</text>
</comment>
<evidence type="ECO:0000313" key="3">
    <source>
        <dbReference type="Proteomes" id="UP000054399"/>
    </source>
</evidence>
<feature type="transmembrane region" description="Helical" evidence="1">
    <location>
        <begin position="35"/>
        <end position="56"/>
    </location>
</feature>
<accession>A0ABR3BQH0</accession>
<reference evidence="2" key="1">
    <citation type="submission" date="2015-01" db="EMBL/GenBank/DDBJ databases">
        <authorList>
            <consortium name="The Broad Institute Genomics Platform"/>
            <person name="Cuomo C."/>
            <person name="Litvintseva A."/>
            <person name="Chen Y."/>
            <person name="Heitman J."/>
            <person name="Sun S."/>
            <person name="Springer D."/>
            <person name="Dromer F."/>
            <person name="Young S."/>
            <person name="Zeng Q."/>
            <person name="Gargeya S."/>
            <person name="Abouelleil A."/>
            <person name="Alvarado L."/>
            <person name="Chapman S.B."/>
            <person name="Gainer-Dewar J."/>
            <person name="Goldberg J."/>
            <person name="Griggs A."/>
            <person name="Gujja S."/>
            <person name="Hansen M."/>
            <person name="Howarth C."/>
            <person name="Imamovic A."/>
            <person name="Larimer J."/>
            <person name="Murphy C."/>
            <person name="Naylor J."/>
            <person name="Pearson M."/>
            <person name="Priest M."/>
            <person name="Roberts A."/>
            <person name="Saif S."/>
            <person name="Shea T."/>
            <person name="Sykes S."/>
            <person name="Wortman J."/>
            <person name="Nusbaum C."/>
            <person name="Birren B."/>
        </authorList>
    </citation>
    <scope>NUCLEOTIDE SEQUENCE</scope>
    <source>
        <strain evidence="2">IND107</strain>
    </source>
</reference>
<keyword evidence="1" id="KW-0812">Transmembrane</keyword>
<dbReference type="EMBL" id="ATAM02000008">
    <property type="protein sequence ID" value="KAL0245780.1"/>
    <property type="molecule type" value="Genomic_DNA"/>
</dbReference>
<dbReference type="Proteomes" id="UP000054399">
    <property type="component" value="Unassembled WGS sequence"/>
</dbReference>
<reference evidence="2" key="2">
    <citation type="submission" date="2024-01" db="EMBL/GenBank/DDBJ databases">
        <title>Comparative genomics of Cryptococcus and Kwoniella reveals pathogenesis evolution and contrasting modes of karyotype evolution via chromosome fusion or intercentromeric recombination.</title>
        <authorList>
            <person name="Coelho M.A."/>
            <person name="David-Palma M."/>
            <person name="Shea T."/>
            <person name="Bowers K."/>
            <person name="Mcginley-Smith S."/>
            <person name="Mohammad A.W."/>
            <person name="Gnirke A."/>
            <person name="Yurkov A.M."/>
            <person name="Nowrousian M."/>
            <person name="Sun S."/>
            <person name="Cuomo C.A."/>
            <person name="Heitman J."/>
        </authorList>
    </citation>
    <scope>NUCLEOTIDE SEQUENCE</scope>
    <source>
        <strain evidence="2">IND107</strain>
    </source>
</reference>
<protein>
    <submittedName>
        <fullName evidence="2">Uncharacterized protein</fullName>
    </submittedName>
</protein>
<dbReference type="RefSeq" id="XP_066612864.1">
    <property type="nucleotide sequence ID" value="XM_066759377.1"/>
</dbReference>
<keyword evidence="3" id="KW-1185">Reference proteome</keyword>
<evidence type="ECO:0000313" key="2">
    <source>
        <dbReference type="EMBL" id="KAL0245780.1"/>
    </source>
</evidence>
<feature type="transmembrane region" description="Helical" evidence="1">
    <location>
        <begin position="76"/>
        <end position="96"/>
    </location>
</feature>